<dbReference type="PANTHER" id="PTHR37540">
    <property type="entry name" value="TRANSCRIPTION FACTOR (ACR-2), PUTATIVE-RELATED-RELATED"/>
    <property type="match status" value="1"/>
</dbReference>
<name>A0AAV9N2D7_9EURO</name>
<evidence type="ECO:0000313" key="2">
    <source>
        <dbReference type="EMBL" id="KAK5048262.1"/>
    </source>
</evidence>
<comment type="caution">
    <text evidence="2">The sequence shown here is derived from an EMBL/GenBank/DDBJ whole genome shotgun (WGS) entry which is preliminary data.</text>
</comment>
<keyword evidence="3" id="KW-1185">Reference proteome</keyword>
<proteinExistence type="predicted"/>
<dbReference type="GeneID" id="89974106"/>
<dbReference type="Proteomes" id="UP001358417">
    <property type="component" value="Unassembled WGS sequence"/>
</dbReference>
<evidence type="ECO:0000256" key="1">
    <source>
        <dbReference type="SAM" id="MobiDB-lite"/>
    </source>
</evidence>
<accession>A0AAV9N2D7</accession>
<evidence type="ECO:0000313" key="3">
    <source>
        <dbReference type="Proteomes" id="UP001358417"/>
    </source>
</evidence>
<sequence>MNANSVGLLFVNKTSLSKSLSNSKADSQDLREINQHVQRSRDLGKERKSRRRVKRSSIPLGWTFLPPPPSPTTIRPVLRIADQPHSITSETSKQGHTSNSTSQGLKTCSHDSCPTSPLLDIVRPSGTSAEPFGQFTVSMNAEKHRILQYFVTKFFPAVTRLDILSFITGNDQNPANPAIQIIRKSLSDHVHFLALLTASSARMKYVEQYHFAREDLPERLADATLKLLRKYLAEGRPVTQELLQSILYLWAIESYRRNWDAVLMHGNMIMYLCNTHFGGFQNLNPYLRRMLWIADRFQAAATARHPLVEERWETEEITTLQSSRAIQALQEHSWEPNGRGFSRTKINFSLNFTAIIEAVVNLAHVIQCQWAEVAVLSELPDRDWAVARSYTLSDELLGSKDETLDASNANRHFKLQDCVRLALIVWLAFVPASAPYSPAKHVTGALTIRAAIDARPLRNRLSSIIDHCDTAPTSREDDLLLFWVAGLGAVASELVENQEWFAVQFQRYARKLAVYSWDDFIEVNDAFLLLDRLQQHNLTKLSWLLQRAIYAESSDEDATPE</sequence>
<dbReference type="PANTHER" id="PTHR37540:SF5">
    <property type="entry name" value="TRANSCRIPTION FACTOR DOMAIN-CONTAINING PROTEIN"/>
    <property type="match status" value="1"/>
</dbReference>
<dbReference type="AlphaFoldDB" id="A0AAV9N2D7"/>
<dbReference type="EMBL" id="JAVRRD010000022">
    <property type="protein sequence ID" value="KAK5048262.1"/>
    <property type="molecule type" value="Genomic_DNA"/>
</dbReference>
<gene>
    <name evidence="2" type="ORF">LTR84_005932</name>
</gene>
<evidence type="ECO:0008006" key="4">
    <source>
        <dbReference type="Google" id="ProtNLM"/>
    </source>
</evidence>
<protein>
    <recommendedName>
        <fullName evidence="4">Transcription factor domain-containing protein</fullName>
    </recommendedName>
</protein>
<organism evidence="2 3">
    <name type="scientific">Exophiala bonariae</name>
    <dbReference type="NCBI Taxonomy" id="1690606"/>
    <lineage>
        <taxon>Eukaryota</taxon>
        <taxon>Fungi</taxon>
        <taxon>Dikarya</taxon>
        <taxon>Ascomycota</taxon>
        <taxon>Pezizomycotina</taxon>
        <taxon>Eurotiomycetes</taxon>
        <taxon>Chaetothyriomycetidae</taxon>
        <taxon>Chaetothyriales</taxon>
        <taxon>Herpotrichiellaceae</taxon>
        <taxon>Exophiala</taxon>
    </lineage>
</organism>
<reference evidence="2 3" key="1">
    <citation type="submission" date="2023-08" db="EMBL/GenBank/DDBJ databases">
        <title>Black Yeasts Isolated from many extreme environments.</title>
        <authorList>
            <person name="Coleine C."/>
            <person name="Stajich J.E."/>
            <person name="Selbmann L."/>
        </authorList>
    </citation>
    <scope>NUCLEOTIDE SEQUENCE [LARGE SCALE GENOMIC DNA]</scope>
    <source>
        <strain evidence="2 3">CCFEE 5792</strain>
    </source>
</reference>
<dbReference type="RefSeq" id="XP_064703720.1">
    <property type="nucleotide sequence ID" value="XM_064849496.1"/>
</dbReference>
<feature type="region of interest" description="Disordered" evidence="1">
    <location>
        <begin position="87"/>
        <end position="110"/>
    </location>
</feature>